<feature type="transmembrane region" description="Helical" evidence="1">
    <location>
        <begin position="20"/>
        <end position="36"/>
    </location>
</feature>
<keyword evidence="1" id="KW-1133">Transmembrane helix</keyword>
<keyword evidence="3" id="KW-1185">Reference proteome</keyword>
<gene>
    <name evidence="2" type="ORF">EM308_15210</name>
</gene>
<dbReference type="KEGG" id="fgl:EM308_15210"/>
<dbReference type="AlphaFoldDB" id="A0AAC9I875"/>
<proteinExistence type="predicted"/>
<organism evidence="2 3">
    <name type="scientific">Flavobacterium gilvum</name>
    <dbReference type="NCBI Taxonomy" id="1492737"/>
    <lineage>
        <taxon>Bacteria</taxon>
        <taxon>Pseudomonadati</taxon>
        <taxon>Bacteroidota</taxon>
        <taxon>Flavobacteriia</taxon>
        <taxon>Flavobacteriales</taxon>
        <taxon>Flavobacteriaceae</taxon>
        <taxon>Flavobacterium</taxon>
    </lineage>
</organism>
<evidence type="ECO:0000313" key="2">
    <source>
        <dbReference type="EMBL" id="AOW10733.1"/>
    </source>
</evidence>
<feature type="transmembrane region" description="Helical" evidence="1">
    <location>
        <begin position="48"/>
        <end position="65"/>
    </location>
</feature>
<protein>
    <submittedName>
        <fullName evidence="2">Uncharacterized protein</fullName>
    </submittedName>
</protein>
<sequence length="137" mass="15762">MKYLISEETKAKAIRKNRVLMVLKYGIGMLVVIIILSTEFNSIPPKNLLLFIGIISIVPFACWYIDRDFKNKVNSEYEIVDEKLIITVNGKQKTTELKSIKAITKIPSGHRIISNNGIFYILDEIENKEDLMTKLKE</sequence>
<name>A0AAC9I875_9FLAO</name>
<dbReference type="Proteomes" id="UP000175968">
    <property type="component" value="Chromosome"/>
</dbReference>
<keyword evidence="1" id="KW-0812">Transmembrane</keyword>
<dbReference type="EMBL" id="CP017479">
    <property type="protein sequence ID" value="AOW10733.1"/>
    <property type="molecule type" value="Genomic_DNA"/>
</dbReference>
<evidence type="ECO:0000256" key="1">
    <source>
        <dbReference type="SAM" id="Phobius"/>
    </source>
</evidence>
<evidence type="ECO:0000313" key="3">
    <source>
        <dbReference type="Proteomes" id="UP000175968"/>
    </source>
</evidence>
<keyword evidence="1" id="KW-0472">Membrane</keyword>
<reference evidence="2 3" key="1">
    <citation type="submission" date="2016-10" db="EMBL/GenBank/DDBJ databases">
        <title>Flavobacterium gilvum sp. nov., isolated from stream water.</title>
        <authorList>
            <person name="Shin S.-K."/>
            <person name="Cho Y.-J."/>
            <person name="Yi H."/>
        </authorList>
    </citation>
    <scope>NUCLEOTIDE SEQUENCE [LARGE SCALE GENOMIC DNA]</scope>
    <source>
        <strain evidence="2 3">EM1308</strain>
    </source>
</reference>
<dbReference type="RefSeq" id="WP_035638530.1">
    <property type="nucleotide sequence ID" value="NZ_CP017479.1"/>
</dbReference>
<accession>A0AAC9I875</accession>